<dbReference type="AlphaFoldDB" id="A0A1B2DBX7"/>
<dbReference type="RefSeq" id="WP_172455349.1">
    <property type="nucleotide sequence ID" value="NZ_CP016808.1"/>
</dbReference>
<proteinExistence type="predicted"/>
<reference evidence="2" key="1">
    <citation type="submission" date="2016-08" db="EMBL/GenBank/DDBJ databases">
        <title>Complete Genome Seqeunce of Paenibacillus sp. BIHB 4019 from tea rhizoplane.</title>
        <authorList>
            <person name="Thakur R."/>
            <person name="Swarnkar M.K."/>
            <person name="Gulati A."/>
        </authorList>
    </citation>
    <scope>NUCLEOTIDE SEQUENCE [LARGE SCALE GENOMIC DNA]</scope>
    <source>
        <strain evidence="2">BIHB4019</strain>
    </source>
</reference>
<dbReference type="EMBL" id="CP016808">
    <property type="protein sequence ID" value="ANY65219.1"/>
    <property type="molecule type" value="Genomic_DNA"/>
</dbReference>
<protein>
    <recommendedName>
        <fullName evidence="1">Suppressor of fused-like domain-containing protein</fullName>
    </recommendedName>
</protein>
<dbReference type="Pfam" id="PF05076">
    <property type="entry name" value="SUFU"/>
    <property type="match status" value="1"/>
</dbReference>
<organism evidence="2">
    <name type="scientific">Paenibacillus sp. BIHB 4019</name>
    <dbReference type="NCBI Taxonomy" id="1870819"/>
    <lineage>
        <taxon>Bacteria</taxon>
        <taxon>Bacillati</taxon>
        <taxon>Bacillota</taxon>
        <taxon>Bacilli</taxon>
        <taxon>Bacillales</taxon>
        <taxon>Paenibacillaceae</taxon>
        <taxon>Paenibacillus</taxon>
    </lineage>
</organism>
<dbReference type="InterPro" id="IPR020941">
    <property type="entry name" value="SUFU-like_domain"/>
</dbReference>
<dbReference type="SUPFAM" id="SSF103359">
    <property type="entry name" value="Suppressor of Fused, N-terminal domain"/>
    <property type="match status" value="1"/>
</dbReference>
<gene>
    <name evidence="2" type="ORF">BBD42_01035</name>
</gene>
<dbReference type="InterPro" id="IPR037181">
    <property type="entry name" value="SUFU_N"/>
</dbReference>
<feature type="domain" description="Suppressor of fused-like" evidence="1">
    <location>
        <begin position="162"/>
        <end position="318"/>
    </location>
</feature>
<sequence length="322" mass="36389">MSTRADVLEKVLEGSPYFQFLYKNASEIGFEFENGCELVLLTGRINEEENHLAAALGLSKYNHGIVDIQTFESSEKVEAEIWVRLDEQELIGLSINGKSVTKLSFASSNKGEILYPSVEKILQRIFMPLSPNKYPLEDRVELVYGGLFGFIEPSVIWGNQQSDLFVFKYPRAYKGLDAFITSGFSNPNLPSSQIKSTDFKISGYGYELIIFAKPDEEVLKKELISWAQYVDNGNGHIYPGQYLEYKEGNIPQTDISGFIIVPPIDFPEFIPVSDGYARLNVLIGVTSKELAIVKQEDVYTIADEFFNQDYINYTPSKRESVI</sequence>
<evidence type="ECO:0000259" key="1">
    <source>
        <dbReference type="Pfam" id="PF05076"/>
    </source>
</evidence>
<accession>A0A1B2DBX7</accession>
<name>A0A1B2DBX7_9BACL</name>
<evidence type="ECO:0000313" key="2">
    <source>
        <dbReference type="EMBL" id="ANY65219.1"/>
    </source>
</evidence>